<feature type="transmembrane region" description="Helical" evidence="1">
    <location>
        <begin position="208"/>
        <end position="226"/>
    </location>
</feature>
<keyword evidence="1" id="KW-1133">Transmembrane helix</keyword>
<dbReference type="Pfam" id="PF00487">
    <property type="entry name" value="FA_desaturase"/>
    <property type="match status" value="1"/>
</dbReference>
<dbReference type="GO" id="GO:0016020">
    <property type="term" value="C:membrane"/>
    <property type="evidence" value="ECO:0007669"/>
    <property type="project" value="TreeGrafter"/>
</dbReference>
<reference evidence="3 4" key="1">
    <citation type="submission" date="2019-01" db="EMBL/GenBank/DDBJ databases">
        <title>Draft genome sequence of Cellulomonas takizawaensis strain TKZ-21.</title>
        <authorList>
            <person name="Yamamura H."/>
            <person name="Hayashi T."/>
            <person name="Hamada M."/>
            <person name="Serisawa Y."/>
            <person name="Matsuyama K."/>
            <person name="Nakagawa Y."/>
            <person name="Otoguro M."/>
            <person name="Yanagida F."/>
            <person name="Hayakawa M."/>
        </authorList>
    </citation>
    <scope>NUCLEOTIDE SEQUENCE [LARGE SCALE GENOMIC DNA]</scope>
    <source>
        <strain evidence="3 4">NBRC12680</strain>
    </source>
</reference>
<dbReference type="InterPro" id="IPR005804">
    <property type="entry name" value="FA_desaturase_dom"/>
</dbReference>
<evidence type="ECO:0000259" key="2">
    <source>
        <dbReference type="Pfam" id="PF00487"/>
    </source>
</evidence>
<sequence>MSTTTLPDPLPVDGSAGSRERAVSDFTELTRTVQAAGLMARRPGHYTVRLSAAVLAIAGLVVAVVLVGDSWWQVAVAGVAGVILTQVAFLGHDAAHRQIFSSGRANTWASLVLANLLVGLSAGWWQHKHTRHHANPNKVGADPDIDMKVLSFTPEQVARSESRWARWYLAHQGFFFFPLLLLEGVALHVAAVRRVLSREPLERRGVEAAMLTVRLVGAAALVLTVMSPWKALVVAAVQLAVFGFYMGASFAPNHKGMPLLPKDARVDFLRRQVLTSRNIGGGRWVDVLMGGLNHQVEHHLFPSMPRVSLRRAQPLVRAYCEARGIPYVQVSLGRSYAMIVRHLNTVGRPDRDLFACPVTAAYRA</sequence>
<dbReference type="CDD" id="cd03506">
    <property type="entry name" value="Delta6-FADS-like"/>
    <property type="match status" value="1"/>
</dbReference>
<feature type="transmembrane region" description="Helical" evidence="1">
    <location>
        <begin position="48"/>
        <end position="68"/>
    </location>
</feature>
<dbReference type="PANTHER" id="PTHR19353:SF19">
    <property type="entry name" value="DELTA(5) FATTY ACID DESATURASE C-RELATED"/>
    <property type="match status" value="1"/>
</dbReference>
<dbReference type="OrthoDB" id="104711at2"/>
<feature type="transmembrane region" description="Helical" evidence="1">
    <location>
        <begin position="107"/>
        <end position="125"/>
    </location>
</feature>
<evidence type="ECO:0000313" key="3">
    <source>
        <dbReference type="EMBL" id="GCE75534.1"/>
    </source>
</evidence>
<dbReference type="GO" id="GO:0016717">
    <property type="term" value="F:oxidoreductase activity, acting on paired donors, with oxidation of a pair of donors resulting in the reduction of molecular oxygen to two molecules of water"/>
    <property type="evidence" value="ECO:0007669"/>
    <property type="project" value="TreeGrafter"/>
</dbReference>
<organism evidence="3 4">
    <name type="scientific">Cellulomonas biazotea</name>
    <dbReference type="NCBI Taxonomy" id="1709"/>
    <lineage>
        <taxon>Bacteria</taxon>
        <taxon>Bacillati</taxon>
        <taxon>Actinomycetota</taxon>
        <taxon>Actinomycetes</taxon>
        <taxon>Micrococcales</taxon>
        <taxon>Cellulomonadaceae</taxon>
        <taxon>Cellulomonas</taxon>
    </lineage>
</organism>
<evidence type="ECO:0000256" key="1">
    <source>
        <dbReference type="SAM" id="Phobius"/>
    </source>
</evidence>
<dbReference type="RefSeq" id="WP_130780136.1">
    <property type="nucleotide sequence ID" value="NZ_BIMR01000029.1"/>
</dbReference>
<proteinExistence type="predicted"/>
<feature type="domain" description="Fatty acid desaturase" evidence="2">
    <location>
        <begin position="70"/>
        <end position="329"/>
    </location>
</feature>
<name>A0A402DN20_9CELL</name>
<dbReference type="Proteomes" id="UP000289954">
    <property type="component" value="Unassembled WGS sequence"/>
</dbReference>
<dbReference type="InterPro" id="IPR012171">
    <property type="entry name" value="Fatty_acid_desaturase"/>
</dbReference>
<dbReference type="AlphaFoldDB" id="A0A402DN20"/>
<dbReference type="PANTHER" id="PTHR19353">
    <property type="entry name" value="FATTY ACID DESATURASE 2"/>
    <property type="match status" value="1"/>
</dbReference>
<feature type="transmembrane region" description="Helical" evidence="1">
    <location>
        <begin position="174"/>
        <end position="196"/>
    </location>
</feature>
<keyword evidence="1" id="KW-0812">Transmembrane</keyword>
<accession>A0A402DN20</accession>
<feature type="transmembrane region" description="Helical" evidence="1">
    <location>
        <begin position="74"/>
        <end position="95"/>
    </location>
</feature>
<gene>
    <name evidence="3" type="ORF">CBZ_05900</name>
</gene>
<feature type="transmembrane region" description="Helical" evidence="1">
    <location>
        <begin position="232"/>
        <end position="252"/>
    </location>
</feature>
<dbReference type="GO" id="GO:0008610">
    <property type="term" value="P:lipid biosynthetic process"/>
    <property type="evidence" value="ECO:0007669"/>
    <property type="project" value="UniProtKB-ARBA"/>
</dbReference>
<comment type="caution">
    <text evidence="3">The sequence shown here is derived from an EMBL/GenBank/DDBJ whole genome shotgun (WGS) entry which is preliminary data.</text>
</comment>
<keyword evidence="1" id="KW-0472">Membrane</keyword>
<evidence type="ECO:0000313" key="4">
    <source>
        <dbReference type="Proteomes" id="UP000289954"/>
    </source>
</evidence>
<protein>
    <submittedName>
        <fullName evidence="3">Fatty acid desaturase</fullName>
    </submittedName>
</protein>
<dbReference type="EMBL" id="BIMR01000029">
    <property type="protein sequence ID" value="GCE75534.1"/>
    <property type="molecule type" value="Genomic_DNA"/>
</dbReference>
<keyword evidence="4" id="KW-1185">Reference proteome</keyword>
<dbReference type="PIRSF" id="PIRSF015921">
    <property type="entry name" value="FA_sphinglp_des"/>
    <property type="match status" value="1"/>
</dbReference>